<sequence length="105" mass="11451">MPKLGRKSWVRPRVSPHRAVVVNGRAHILDRVNLIQGLPSHYTYTPKGGWVCGADDTGLGVLWDTGLGVPDVSTIGRHLMVQPSPQENGPGDGYYKAYDTVSGLW</sequence>
<protein>
    <submittedName>
        <fullName evidence="1">Uncharacterized protein</fullName>
    </submittedName>
</protein>
<proteinExistence type="predicted"/>
<reference evidence="1 2" key="1">
    <citation type="journal article" date="2018" name="PLoS ONE">
        <title>The draft genome of Kipferlia bialata reveals reductive genome evolution in fornicate parasites.</title>
        <authorList>
            <person name="Tanifuji G."/>
            <person name="Takabayashi S."/>
            <person name="Kume K."/>
            <person name="Takagi M."/>
            <person name="Nakayama T."/>
            <person name="Kamikawa R."/>
            <person name="Inagaki Y."/>
            <person name="Hashimoto T."/>
        </authorList>
    </citation>
    <scope>NUCLEOTIDE SEQUENCE [LARGE SCALE GENOMIC DNA]</scope>
    <source>
        <strain evidence="1">NY0173</strain>
    </source>
</reference>
<accession>A0A9K3D7H9</accession>
<dbReference type="EMBL" id="BDIP01006420">
    <property type="protein sequence ID" value="GIQ90618.1"/>
    <property type="molecule type" value="Genomic_DNA"/>
</dbReference>
<evidence type="ECO:0000313" key="1">
    <source>
        <dbReference type="EMBL" id="GIQ90618.1"/>
    </source>
</evidence>
<evidence type="ECO:0000313" key="2">
    <source>
        <dbReference type="Proteomes" id="UP000265618"/>
    </source>
</evidence>
<name>A0A9K3D7H9_9EUKA</name>
<comment type="caution">
    <text evidence="1">The sequence shown here is derived from an EMBL/GenBank/DDBJ whole genome shotgun (WGS) entry which is preliminary data.</text>
</comment>
<gene>
    <name evidence="1" type="ORF">KIPB_013476</name>
</gene>
<dbReference type="Proteomes" id="UP000265618">
    <property type="component" value="Unassembled WGS sequence"/>
</dbReference>
<organism evidence="1 2">
    <name type="scientific">Kipferlia bialata</name>
    <dbReference type="NCBI Taxonomy" id="797122"/>
    <lineage>
        <taxon>Eukaryota</taxon>
        <taxon>Metamonada</taxon>
        <taxon>Carpediemonas-like organisms</taxon>
        <taxon>Kipferlia</taxon>
    </lineage>
</organism>
<dbReference type="AlphaFoldDB" id="A0A9K3D7H9"/>
<keyword evidence="2" id="KW-1185">Reference proteome</keyword>